<evidence type="ECO:0000256" key="4">
    <source>
        <dbReference type="ARBA" id="ARBA00014745"/>
    </source>
</evidence>
<evidence type="ECO:0000256" key="7">
    <source>
        <dbReference type="ARBA" id="ARBA00023187"/>
    </source>
</evidence>
<gene>
    <name evidence="11" type="ORF">IWZ03DRAFT_202937</name>
</gene>
<evidence type="ECO:0000256" key="3">
    <source>
        <dbReference type="ARBA" id="ARBA00010028"/>
    </source>
</evidence>
<keyword evidence="7 9" id="KW-0508">mRNA splicing</keyword>
<evidence type="ECO:0000256" key="5">
    <source>
        <dbReference type="ARBA" id="ARBA00022664"/>
    </source>
</evidence>
<evidence type="ECO:0000256" key="8">
    <source>
        <dbReference type="ARBA" id="ARBA00023242"/>
    </source>
</evidence>
<proteinExistence type="inferred from homology"/>
<evidence type="ECO:0000256" key="10">
    <source>
        <dbReference type="SAM" id="MobiDB-lite"/>
    </source>
</evidence>
<sequence>MPAEKRKTTPESGATGDQSSKRRFVEAEPAGAPETNETSESNEEEPTATASTSNSNAASSTAPNDRLARFKALQARQAASRKQNLKDSSEEARRATVDPHALNSLKRKHAVASHNLLKAETADSGQDFERKRAWDWTVEESERWDRRVEKKEKHRADVAFADYRGEARKTYKRQLRELRPDLEGYERQKMEAIERAARNGGLEIVEMESGELIAVDKDGSFYSTADSTDFVNHRPDKEGVDRLVEQMKKAEEQKLKARRARGINDDDGGDVTYINQKNKQFNEKLARFYNKYTADIRESFERGTAL</sequence>
<evidence type="ECO:0000256" key="9">
    <source>
        <dbReference type="RuleBase" id="RU367148"/>
    </source>
</evidence>
<dbReference type="PANTHER" id="PTHR13264">
    <property type="entry name" value="GCIP-INTERACTING PROTEIN P29"/>
    <property type="match status" value="1"/>
</dbReference>
<comment type="caution">
    <text evidence="11">The sequence shown here is derived from an EMBL/GenBank/DDBJ whole genome shotgun (WGS) entry which is preliminary data.</text>
</comment>
<keyword evidence="12" id="KW-1185">Reference proteome</keyword>
<accession>A0ABR1KKK9</accession>
<keyword evidence="6 9" id="KW-0747">Spliceosome</keyword>
<feature type="compositionally biased region" description="Basic and acidic residues" evidence="10">
    <location>
        <begin position="84"/>
        <end position="97"/>
    </location>
</feature>
<evidence type="ECO:0000256" key="6">
    <source>
        <dbReference type="ARBA" id="ARBA00022728"/>
    </source>
</evidence>
<reference evidence="11 12" key="1">
    <citation type="submission" date="2024-04" db="EMBL/GenBank/DDBJ databases">
        <title>Phyllosticta paracitricarpa is synonymous to the EU quarantine fungus P. citricarpa based on phylogenomic analyses.</title>
        <authorList>
            <consortium name="Lawrence Berkeley National Laboratory"/>
            <person name="Van Ingen-Buijs V.A."/>
            <person name="Van Westerhoven A.C."/>
            <person name="Haridas S."/>
            <person name="Skiadas P."/>
            <person name="Martin F."/>
            <person name="Groenewald J.Z."/>
            <person name="Crous P.W."/>
            <person name="Seidl M.F."/>
        </authorList>
    </citation>
    <scope>NUCLEOTIDE SEQUENCE [LARGE SCALE GENOMIC DNA]</scope>
    <source>
        <strain evidence="11 12">CBS 123371</strain>
    </source>
</reference>
<evidence type="ECO:0000256" key="1">
    <source>
        <dbReference type="ARBA" id="ARBA00003777"/>
    </source>
</evidence>
<dbReference type="Proteomes" id="UP001363622">
    <property type="component" value="Unassembled WGS sequence"/>
</dbReference>
<name>A0ABR1KKK9_9PEZI</name>
<feature type="region of interest" description="Disordered" evidence="10">
    <location>
        <begin position="1"/>
        <end position="125"/>
    </location>
</feature>
<keyword evidence="5 9" id="KW-0507">mRNA processing</keyword>
<dbReference type="EMBL" id="JBBPHU010000007">
    <property type="protein sequence ID" value="KAK7515442.1"/>
    <property type="molecule type" value="Genomic_DNA"/>
</dbReference>
<comment type="subcellular location">
    <subcellularLocation>
        <location evidence="2 9">Nucleus</location>
    </subcellularLocation>
</comment>
<evidence type="ECO:0000313" key="12">
    <source>
        <dbReference type="Proteomes" id="UP001363622"/>
    </source>
</evidence>
<comment type="similarity">
    <text evidence="3 9">Belongs to the SYF2 family.</text>
</comment>
<feature type="compositionally biased region" description="Low complexity" evidence="10">
    <location>
        <begin position="47"/>
        <end position="64"/>
    </location>
</feature>
<keyword evidence="8 9" id="KW-0539">Nucleus</keyword>
<dbReference type="Pfam" id="PF08231">
    <property type="entry name" value="SYF2"/>
    <property type="match status" value="1"/>
</dbReference>
<dbReference type="PANTHER" id="PTHR13264:SF5">
    <property type="entry name" value="PRE-MRNA-SPLICING FACTOR SYF2"/>
    <property type="match status" value="1"/>
</dbReference>
<comment type="function">
    <text evidence="1 9">Involved in pre-mRNA splicing.</text>
</comment>
<protein>
    <recommendedName>
        <fullName evidence="4 9">Pre-mRNA-splicing factor SYF2</fullName>
    </recommendedName>
</protein>
<comment type="subunit">
    <text evidence="9">May be part of a spliceosome complex.</text>
</comment>
<organism evidence="11 12">
    <name type="scientific">Phyllosticta citriasiana</name>
    <dbReference type="NCBI Taxonomy" id="595635"/>
    <lineage>
        <taxon>Eukaryota</taxon>
        <taxon>Fungi</taxon>
        <taxon>Dikarya</taxon>
        <taxon>Ascomycota</taxon>
        <taxon>Pezizomycotina</taxon>
        <taxon>Dothideomycetes</taxon>
        <taxon>Dothideomycetes incertae sedis</taxon>
        <taxon>Botryosphaeriales</taxon>
        <taxon>Phyllostictaceae</taxon>
        <taxon>Phyllosticta</taxon>
    </lineage>
</organism>
<evidence type="ECO:0000313" key="11">
    <source>
        <dbReference type="EMBL" id="KAK7515442.1"/>
    </source>
</evidence>
<evidence type="ECO:0000256" key="2">
    <source>
        <dbReference type="ARBA" id="ARBA00004123"/>
    </source>
</evidence>
<dbReference type="InterPro" id="IPR013260">
    <property type="entry name" value="mRNA_splic_SYF2"/>
</dbReference>